<reference evidence="3 4" key="1">
    <citation type="submission" date="2024-09" db="EMBL/GenBank/DDBJ databases">
        <authorList>
            <person name="Sun Q."/>
            <person name="Mori K."/>
        </authorList>
    </citation>
    <scope>NUCLEOTIDE SEQUENCE [LARGE SCALE GENOMIC DNA]</scope>
    <source>
        <strain evidence="3 4">JCM 3143</strain>
    </source>
</reference>
<proteinExistence type="predicted"/>
<organism evidence="3 4">
    <name type="scientific">Nonomuraea helvata</name>
    <dbReference type="NCBI Taxonomy" id="37484"/>
    <lineage>
        <taxon>Bacteria</taxon>
        <taxon>Bacillati</taxon>
        <taxon>Actinomycetota</taxon>
        <taxon>Actinomycetes</taxon>
        <taxon>Streptosporangiales</taxon>
        <taxon>Streptosporangiaceae</taxon>
        <taxon>Nonomuraea</taxon>
    </lineage>
</organism>
<dbReference type="Proteomes" id="UP001589532">
    <property type="component" value="Unassembled WGS sequence"/>
</dbReference>
<feature type="region of interest" description="Disordered" evidence="1">
    <location>
        <begin position="66"/>
        <end position="118"/>
    </location>
</feature>
<name>A0ABV5S700_9ACTN</name>
<evidence type="ECO:0000313" key="4">
    <source>
        <dbReference type="Proteomes" id="UP001589532"/>
    </source>
</evidence>
<keyword evidence="2" id="KW-0812">Transmembrane</keyword>
<evidence type="ECO:0000313" key="3">
    <source>
        <dbReference type="EMBL" id="MFB9627456.1"/>
    </source>
</evidence>
<dbReference type="RefSeq" id="WP_345003103.1">
    <property type="nucleotide sequence ID" value="NZ_BAAAXV010000012.1"/>
</dbReference>
<evidence type="ECO:0008006" key="5">
    <source>
        <dbReference type="Google" id="ProtNLM"/>
    </source>
</evidence>
<comment type="caution">
    <text evidence="3">The sequence shown here is derived from an EMBL/GenBank/DDBJ whole genome shotgun (WGS) entry which is preliminary data.</text>
</comment>
<keyword evidence="4" id="KW-1185">Reference proteome</keyword>
<sequence>MRSGHRLGRRFGWLWGAYGTSALGTWLAFGAFPLIAIQVLHAGPAEVAALSCVGAVVGAAVAVPLGPWDPTAVPPPPGRPSPRTGADTQPHLTGRHSRHRDRATAPSERLASPRTTRR</sequence>
<evidence type="ECO:0000256" key="1">
    <source>
        <dbReference type="SAM" id="MobiDB-lite"/>
    </source>
</evidence>
<dbReference type="EMBL" id="JBHMBW010000032">
    <property type="protein sequence ID" value="MFB9627456.1"/>
    <property type="molecule type" value="Genomic_DNA"/>
</dbReference>
<protein>
    <recommendedName>
        <fullName evidence="5">MFS transporter</fullName>
    </recommendedName>
</protein>
<accession>A0ABV5S700</accession>
<evidence type="ECO:0000256" key="2">
    <source>
        <dbReference type="SAM" id="Phobius"/>
    </source>
</evidence>
<keyword evidence="2" id="KW-1133">Transmembrane helix</keyword>
<gene>
    <name evidence="3" type="ORF">ACFFSA_30615</name>
</gene>
<keyword evidence="2" id="KW-0472">Membrane</keyword>
<feature type="transmembrane region" description="Helical" evidence="2">
    <location>
        <begin position="12"/>
        <end position="35"/>
    </location>
</feature>